<keyword evidence="2" id="KW-1185">Reference proteome</keyword>
<sequence length="447" mass="50292">MTLPCLEINAPTVERAASIFLQLLFSYHRIDTNNTDASILSINSEQQGQIKVFDYSALGYGKRTWRIGGAARAIGPGPERQIMEEAVRQLVLKRNLWVTIDERRGMVSWDFGRLATPERSCWVKVTGSLMTLYFIWQEMTGFPLSPLQYTLLHSPHTSLLEDQGAVRNLDPELGKTWEKWPRDKPTNESLSSMTPNDPVQQFLFNNMFPSRQPSQLIDSTQEEWDELSEVVLCSLVYGCTPEALRRTEDIANLRAGADIVIGPGRGITFLQVFTSVNGPSLTRQIAGGRLRTPDELISRLQWEEPSPVYGGNTIQDSANDPQAAPFMKLLKAYLLGRGHPPALLEGEGSERMFPRQVDENDTTFRASLFLLAVSGTQLVPTDPDWQISLRFTNSPSVRGRVNIHTCTFSIEIKQDAQLIDILARESQTEFDKDFHAVLWASTDFNSL</sequence>
<proteinExistence type="predicted"/>
<evidence type="ECO:0000313" key="1">
    <source>
        <dbReference type="EMBL" id="KAL0066852.1"/>
    </source>
</evidence>
<dbReference type="Proteomes" id="UP001437256">
    <property type="component" value="Unassembled WGS sequence"/>
</dbReference>
<name>A0ABR3A2P3_9AGAR</name>
<organism evidence="1 2">
    <name type="scientific">Marasmius tenuissimus</name>
    <dbReference type="NCBI Taxonomy" id="585030"/>
    <lineage>
        <taxon>Eukaryota</taxon>
        <taxon>Fungi</taxon>
        <taxon>Dikarya</taxon>
        <taxon>Basidiomycota</taxon>
        <taxon>Agaricomycotina</taxon>
        <taxon>Agaricomycetes</taxon>
        <taxon>Agaricomycetidae</taxon>
        <taxon>Agaricales</taxon>
        <taxon>Marasmiineae</taxon>
        <taxon>Marasmiaceae</taxon>
        <taxon>Marasmius</taxon>
    </lineage>
</organism>
<protein>
    <submittedName>
        <fullName evidence="1">Uncharacterized protein</fullName>
    </submittedName>
</protein>
<comment type="caution">
    <text evidence="1">The sequence shown here is derived from an EMBL/GenBank/DDBJ whole genome shotgun (WGS) entry which is preliminary data.</text>
</comment>
<evidence type="ECO:0000313" key="2">
    <source>
        <dbReference type="Proteomes" id="UP001437256"/>
    </source>
</evidence>
<reference evidence="1 2" key="1">
    <citation type="submission" date="2024-05" db="EMBL/GenBank/DDBJ databases">
        <title>A draft genome resource for the thread blight pathogen Marasmius tenuissimus strain MS-2.</title>
        <authorList>
            <person name="Yulfo-Soto G.E."/>
            <person name="Baruah I.K."/>
            <person name="Amoako-Attah I."/>
            <person name="Bukari Y."/>
            <person name="Meinhardt L.W."/>
            <person name="Bailey B.A."/>
            <person name="Cohen S.P."/>
        </authorList>
    </citation>
    <scope>NUCLEOTIDE SEQUENCE [LARGE SCALE GENOMIC DNA]</scope>
    <source>
        <strain evidence="1 2">MS-2</strain>
    </source>
</reference>
<accession>A0ABR3A2P3</accession>
<dbReference type="EMBL" id="JBBXMP010000031">
    <property type="protein sequence ID" value="KAL0066852.1"/>
    <property type="molecule type" value="Genomic_DNA"/>
</dbReference>
<gene>
    <name evidence="1" type="ORF">AAF712_006047</name>
</gene>